<evidence type="ECO:0000313" key="6">
    <source>
        <dbReference type="EMBL" id="WWT33584.1"/>
    </source>
</evidence>
<keyword evidence="1" id="KW-0479">Metal-binding</keyword>
<dbReference type="EMBL" id="CP146275">
    <property type="protein sequence ID" value="WWT33584.1"/>
    <property type="molecule type" value="Genomic_DNA"/>
</dbReference>
<gene>
    <name evidence="6" type="ORF">V6617_03740</name>
</gene>
<keyword evidence="7" id="KW-1185">Reference proteome</keyword>
<dbReference type="PANTHER" id="PTHR42988:SF2">
    <property type="entry name" value="CYCLIC NUCLEOTIDE PHOSPHODIESTERASE CBUA0032-RELATED"/>
    <property type="match status" value="1"/>
</dbReference>
<dbReference type="Gene3D" id="3.60.21.10">
    <property type="match status" value="1"/>
</dbReference>
<dbReference type="Pfam" id="PF00149">
    <property type="entry name" value="Metallophos"/>
    <property type="match status" value="1"/>
</dbReference>
<accession>A0ABZ2I2K3</accession>
<keyword evidence="3" id="KW-0408">Iron</keyword>
<dbReference type="InterPro" id="IPR029052">
    <property type="entry name" value="Metallo-depent_PP-like"/>
</dbReference>
<feature type="domain" description="Calcineurin-like phosphoesterase" evidence="5">
    <location>
        <begin position="6"/>
        <end position="203"/>
    </location>
</feature>
<dbReference type="RefSeq" id="WP_338609182.1">
    <property type="nucleotide sequence ID" value="NZ_CP146275.1"/>
</dbReference>
<evidence type="ECO:0000256" key="1">
    <source>
        <dbReference type="ARBA" id="ARBA00022723"/>
    </source>
</evidence>
<dbReference type="SUPFAM" id="SSF56300">
    <property type="entry name" value="Metallo-dependent phosphatases"/>
    <property type="match status" value="1"/>
</dbReference>
<protein>
    <submittedName>
        <fullName evidence="6">Metallophosphoesterase</fullName>
    </submittedName>
</protein>
<organism evidence="6 7">
    <name type="scientific">Pelagibacterium nitratireducens</name>
    <dbReference type="NCBI Taxonomy" id="1046114"/>
    <lineage>
        <taxon>Bacteria</taxon>
        <taxon>Pseudomonadati</taxon>
        <taxon>Pseudomonadota</taxon>
        <taxon>Alphaproteobacteria</taxon>
        <taxon>Hyphomicrobiales</taxon>
        <taxon>Devosiaceae</taxon>
        <taxon>Pelagibacterium</taxon>
    </lineage>
</organism>
<dbReference type="InterPro" id="IPR004843">
    <property type="entry name" value="Calcineurin-like_PHP"/>
</dbReference>
<evidence type="ECO:0000256" key="2">
    <source>
        <dbReference type="ARBA" id="ARBA00022801"/>
    </source>
</evidence>
<dbReference type="Proteomes" id="UP001369958">
    <property type="component" value="Chromosome"/>
</dbReference>
<evidence type="ECO:0000259" key="5">
    <source>
        <dbReference type="Pfam" id="PF00149"/>
    </source>
</evidence>
<sequence>MTDLFTFVHLTDLHIGNPDIVDDHLFSDTTANLKALLADIKTLVPQPKFIVATGDLTNQGDAGSYRNLKAILDEAALEIPLFFALGNHDKREGFYTGMLGRTQDLAAPFFHAQVIDGIHLITLDSSAPGKVGGSIEPEQFAWLEGELDAHPDLPKLIAVHHAPALDEDRPDMEWESLTIADTRKLADLLAGRNILGILSGHIHFDRVSNWHGIPVVVGIGTHAATDVTYLHEGMRMVEGASLALGTIRPSGLTISFVPQPSQRRELNSFTFAGMAEMLRKYEATQAAE</sequence>
<evidence type="ECO:0000256" key="4">
    <source>
        <dbReference type="ARBA" id="ARBA00025742"/>
    </source>
</evidence>
<dbReference type="InterPro" id="IPR050884">
    <property type="entry name" value="CNP_phosphodiesterase-III"/>
</dbReference>
<evidence type="ECO:0000313" key="7">
    <source>
        <dbReference type="Proteomes" id="UP001369958"/>
    </source>
</evidence>
<proteinExistence type="inferred from homology"/>
<evidence type="ECO:0000256" key="3">
    <source>
        <dbReference type="ARBA" id="ARBA00023004"/>
    </source>
</evidence>
<comment type="similarity">
    <text evidence="4">Belongs to the cyclic nucleotide phosphodiesterase class-III family.</text>
</comment>
<reference evidence="6 7" key="1">
    <citation type="submission" date="2024-02" db="EMBL/GenBank/DDBJ databases">
        <title>Complete genome sequence of Pelagibacterium nitratireducens ZH15.</title>
        <authorList>
            <person name="Zhao L.H."/>
        </authorList>
    </citation>
    <scope>NUCLEOTIDE SEQUENCE [LARGE SCALE GENOMIC DNA]</scope>
    <source>
        <strain evidence="6 7">ZH15</strain>
    </source>
</reference>
<keyword evidence="2" id="KW-0378">Hydrolase</keyword>
<name>A0ABZ2I2K3_9HYPH</name>
<dbReference type="PANTHER" id="PTHR42988">
    <property type="entry name" value="PHOSPHOHYDROLASE"/>
    <property type="match status" value="1"/>
</dbReference>